<reference evidence="1 2" key="1">
    <citation type="journal article" date="2019" name="Int. J. Syst. Evol. Microbiol.">
        <title>The Global Catalogue of Microorganisms (GCM) 10K type strain sequencing project: providing services to taxonomists for standard genome sequencing and annotation.</title>
        <authorList>
            <consortium name="The Broad Institute Genomics Platform"/>
            <consortium name="The Broad Institute Genome Sequencing Center for Infectious Disease"/>
            <person name="Wu L."/>
            <person name="Ma J."/>
        </authorList>
    </citation>
    <scope>NUCLEOTIDE SEQUENCE [LARGE SCALE GENOMIC DNA]</scope>
    <source>
        <strain evidence="1 2">JCM 16002</strain>
    </source>
</reference>
<organism evidence="1 2">
    <name type="scientific">Dietzia cercidiphylli</name>
    <dbReference type="NCBI Taxonomy" id="498199"/>
    <lineage>
        <taxon>Bacteria</taxon>
        <taxon>Bacillati</taxon>
        <taxon>Actinomycetota</taxon>
        <taxon>Actinomycetes</taxon>
        <taxon>Mycobacteriales</taxon>
        <taxon>Dietziaceae</taxon>
        <taxon>Dietzia</taxon>
    </lineage>
</organism>
<evidence type="ECO:0000313" key="2">
    <source>
        <dbReference type="Proteomes" id="UP001500383"/>
    </source>
</evidence>
<dbReference type="RefSeq" id="WP_017838078.1">
    <property type="nucleotide sequence ID" value="NZ_BAAAQG010000003.1"/>
</dbReference>
<proteinExistence type="predicted"/>
<protein>
    <submittedName>
        <fullName evidence="1">Uncharacterized protein</fullName>
    </submittedName>
</protein>
<comment type="caution">
    <text evidence="1">The sequence shown here is derived from an EMBL/GenBank/DDBJ whole genome shotgun (WGS) entry which is preliminary data.</text>
</comment>
<gene>
    <name evidence="1" type="ORF">GCM10009831_04330</name>
</gene>
<name>A0ABN2I5X1_9ACTN</name>
<keyword evidence="2" id="KW-1185">Reference proteome</keyword>
<sequence>MICLPGVVPALNCGTSERDVLASTMRPLAHVDLPMIGSPPLRIWVDLPRWGDGSTGEGPIPELTSNVIAWWLTGPAPS</sequence>
<accession>A0ABN2I5X1</accession>
<dbReference type="EMBL" id="BAAAQG010000003">
    <property type="protein sequence ID" value="GAA1699199.1"/>
    <property type="molecule type" value="Genomic_DNA"/>
</dbReference>
<evidence type="ECO:0000313" key="1">
    <source>
        <dbReference type="EMBL" id="GAA1699199.1"/>
    </source>
</evidence>
<dbReference type="Proteomes" id="UP001500383">
    <property type="component" value="Unassembled WGS sequence"/>
</dbReference>